<accession>A0A444Y9J4</accession>
<dbReference type="Gene3D" id="2.40.128.330">
    <property type="match status" value="1"/>
</dbReference>
<dbReference type="EMBL" id="SDMP01000017">
    <property type="protein sequence ID" value="RYQ98630.1"/>
    <property type="molecule type" value="Genomic_DNA"/>
</dbReference>
<comment type="similarity">
    <text evidence="1">Belongs to the CorA metal ion transporter (MIT) (TC 1.A.35.5) family.</text>
</comment>
<reference evidence="2 3" key="1">
    <citation type="submission" date="2019-01" db="EMBL/GenBank/DDBJ databases">
        <title>Sequencing of cultivated peanut Arachis hypogaea provides insights into genome evolution and oil improvement.</title>
        <authorList>
            <person name="Chen X."/>
        </authorList>
    </citation>
    <scope>NUCLEOTIDE SEQUENCE [LARGE SCALE GENOMIC DNA]</scope>
    <source>
        <strain evidence="3">cv. Fuhuasheng</strain>
        <tissue evidence="2">Leaves</tissue>
    </source>
</reference>
<comment type="caution">
    <text evidence="2">The sequence shown here is derived from an EMBL/GenBank/DDBJ whole genome shotgun (WGS) entry which is preliminary data.</text>
</comment>
<gene>
    <name evidence="2" type="ORF">Ahy_B07g086396</name>
</gene>
<name>A0A444Y9J4_ARAHY</name>
<dbReference type="GO" id="GO:0015095">
    <property type="term" value="F:magnesium ion transmembrane transporter activity"/>
    <property type="evidence" value="ECO:0007669"/>
    <property type="project" value="UniProtKB-ARBA"/>
</dbReference>
<keyword evidence="3" id="KW-1185">Reference proteome</keyword>
<dbReference type="Pfam" id="PF22099">
    <property type="entry name" value="MRS2-like"/>
    <property type="match status" value="1"/>
</dbReference>
<proteinExistence type="inferred from homology"/>
<protein>
    <submittedName>
        <fullName evidence="2">Uncharacterized protein</fullName>
    </submittedName>
</protein>
<evidence type="ECO:0000313" key="3">
    <source>
        <dbReference type="Proteomes" id="UP000289738"/>
    </source>
</evidence>
<evidence type="ECO:0000256" key="1">
    <source>
        <dbReference type="ARBA" id="ARBA00007535"/>
    </source>
</evidence>
<evidence type="ECO:0000313" key="2">
    <source>
        <dbReference type="EMBL" id="RYQ98630.1"/>
    </source>
</evidence>
<dbReference type="AlphaFoldDB" id="A0A444Y9J4"/>
<organism evidence="2 3">
    <name type="scientific">Arachis hypogaea</name>
    <name type="common">Peanut</name>
    <dbReference type="NCBI Taxonomy" id="3818"/>
    <lineage>
        <taxon>Eukaryota</taxon>
        <taxon>Viridiplantae</taxon>
        <taxon>Streptophyta</taxon>
        <taxon>Embryophyta</taxon>
        <taxon>Tracheophyta</taxon>
        <taxon>Spermatophyta</taxon>
        <taxon>Magnoliopsida</taxon>
        <taxon>eudicotyledons</taxon>
        <taxon>Gunneridae</taxon>
        <taxon>Pentapetalae</taxon>
        <taxon>rosids</taxon>
        <taxon>fabids</taxon>
        <taxon>Fabales</taxon>
        <taxon>Fabaceae</taxon>
        <taxon>Papilionoideae</taxon>
        <taxon>50 kb inversion clade</taxon>
        <taxon>dalbergioids sensu lato</taxon>
        <taxon>Dalbergieae</taxon>
        <taxon>Pterocarpus clade</taxon>
        <taxon>Arachis</taxon>
    </lineage>
</organism>
<dbReference type="STRING" id="3818.A0A444Y9J4"/>
<sequence>MIVQQFWVCIADCQGMKKKDVTHRPLLDGTFHLHFILFLDLKSLHPRDIRSVDPSLFLTNLVPSLLVHEYAILLNLGSLQAIAMKDCVLIFEYNRLNPKNSNGGLSMPFELEIWLQLAYSWMRFFEEIKAILGTIVKHKDLLVSNEKIGFFLFKFIMRKTCILFAYKRQRFLKVAIKRVPFDTQKRCLRPKVTAV</sequence>
<dbReference type="InterPro" id="IPR039204">
    <property type="entry name" value="MRS2-like"/>
</dbReference>
<dbReference type="Proteomes" id="UP000289738">
    <property type="component" value="Chromosome B07"/>
</dbReference>